<feature type="transmembrane region" description="Helical" evidence="13">
    <location>
        <begin position="68"/>
        <end position="88"/>
    </location>
</feature>
<evidence type="ECO:0000256" key="6">
    <source>
        <dbReference type="ARBA" id="ARBA00022989"/>
    </source>
</evidence>
<feature type="domain" description="G-protein coupled receptors family 1 profile" evidence="15">
    <location>
        <begin position="47"/>
        <end position="297"/>
    </location>
</feature>
<accession>A0ABR3MF69</accession>
<dbReference type="InterPro" id="IPR050125">
    <property type="entry name" value="GPCR_opsins"/>
</dbReference>
<dbReference type="EMBL" id="JAYMGO010000013">
    <property type="protein sequence ID" value="KAL1263721.1"/>
    <property type="molecule type" value="Genomic_DNA"/>
</dbReference>
<feature type="transmembrane region" description="Helical" evidence="13">
    <location>
        <begin position="32"/>
        <end position="56"/>
    </location>
</feature>
<dbReference type="Gene3D" id="1.20.1070.10">
    <property type="entry name" value="Rhodopsin 7-helix transmembrane proteins"/>
    <property type="match status" value="1"/>
</dbReference>
<dbReference type="CDD" id="cd15082">
    <property type="entry name" value="7tmA_VA_opsin"/>
    <property type="match status" value="1"/>
</dbReference>
<evidence type="ECO:0000313" key="16">
    <source>
        <dbReference type="EMBL" id="KAL1263721.1"/>
    </source>
</evidence>
<dbReference type="Pfam" id="PF00001">
    <property type="entry name" value="7tm_1"/>
    <property type="match status" value="1"/>
</dbReference>
<evidence type="ECO:0000256" key="9">
    <source>
        <dbReference type="ARBA" id="ARBA00023136"/>
    </source>
</evidence>
<evidence type="ECO:0000259" key="15">
    <source>
        <dbReference type="PROSITE" id="PS50262"/>
    </source>
</evidence>
<feature type="transmembrane region" description="Helical" evidence="13">
    <location>
        <begin position="245"/>
        <end position="266"/>
    </location>
</feature>
<keyword evidence="3 13" id="KW-0716">Sensory transduction</keyword>
<keyword evidence="9 13" id="KW-0472">Membrane</keyword>
<evidence type="ECO:0000256" key="11">
    <source>
        <dbReference type="ARBA" id="ARBA00023170"/>
    </source>
</evidence>
<dbReference type="PANTHER" id="PTHR24240">
    <property type="entry name" value="OPSIN"/>
    <property type="match status" value="1"/>
</dbReference>
<keyword evidence="7 13" id="KW-0157">Chromophore</keyword>
<name>A0ABR3MF69_9TELE</name>
<keyword evidence="6 13" id="KW-1133">Transmembrane helix</keyword>
<dbReference type="InterPro" id="IPR001760">
    <property type="entry name" value="Opsin"/>
</dbReference>
<dbReference type="PROSITE" id="PS50262">
    <property type="entry name" value="G_PROTEIN_RECEP_F1_2"/>
    <property type="match status" value="1"/>
</dbReference>
<keyword evidence="11 13" id="KW-0675">Receptor</keyword>
<sequence length="471" mass="53075">MESFEVAVNAVSYTEDPFSGPLTYIAPWNYKVLAALMFVVTAVSLCENFTVMLVTFRFKQLRQPLNYIIVNLSLADFLVSLTGGAISFLTNYHGYFFLGRWACVLEGFAVTFFGIVALWSLAVLAFERFFVICRPLGNIRLRGKHAALGLLFVWTFSFIWTIPPVLGWSSYTVSKIGTTCEPNWYSGNLHDHTFIITFFTTCFIFPLGVIIVCYCKLLRKLRKVSNTHGRLGNARKPERQVTRMVVVMIVAFMVAWTPYAAFSIVVTVCPSIHLDPRLAAAPAFFSKTAAVYNPIIYVFMNKQFRKCVVQLLSCSDVTVIEGNINQTTERAGMTNESNTGEMSAIAARIPTAGSVPPKTEEHPNERSSFAQIPIPENKHRLSRRLTKALNPFRNRTREHSALSVAAQIVLIPSIKHLSTPQIDWASLEVKLTDALHHHTHPERERERERDEEHLNIIIILLLLSSAAHSVF</sequence>
<evidence type="ECO:0000256" key="7">
    <source>
        <dbReference type="ARBA" id="ARBA00022991"/>
    </source>
</evidence>
<dbReference type="PRINTS" id="PR00238">
    <property type="entry name" value="OPSIN"/>
</dbReference>
<dbReference type="PROSITE" id="PS00238">
    <property type="entry name" value="OPSIN"/>
    <property type="match status" value="1"/>
</dbReference>
<comment type="caution">
    <text evidence="16">The sequence shown here is derived from an EMBL/GenBank/DDBJ whole genome shotgun (WGS) entry which is preliminary data.</text>
</comment>
<keyword evidence="10" id="KW-1015">Disulfide bond</keyword>
<keyword evidence="4 13" id="KW-0812">Transmembrane</keyword>
<dbReference type="PROSITE" id="PS00237">
    <property type="entry name" value="G_PROTEIN_RECEP_F1_1"/>
    <property type="match status" value="1"/>
</dbReference>
<organism evidence="16 17">
    <name type="scientific">Cirrhinus molitorella</name>
    <name type="common">mud carp</name>
    <dbReference type="NCBI Taxonomy" id="172907"/>
    <lineage>
        <taxon>Eukaryota</taxon>
        <taxon>Metazoa</taxon>
        <taxon>Chordata</taxon>
        <taxon>Craniata</taxon>
        <taxon>Vertebrata</taxon>
        <taxon>Euteleostomi</taxon>
        <taxon>Actinopterygii</taxon>
        <taxon>Neopterygii</taxon>
        <taxon>Teleostei</taxon>
        <taxon>Ostariophysi</taxon>
        <taxon>Cypriniformes</taxon>
        <taxon>Cyprinidae</taxon>
        <taxon>Labeoninae</taxon>
        <taxon>Labeonini</taxon>
        <taxon>Cirrhinus</taxon>
    </lineage>
</organism>
<evidence type="ECO:0000256" key="13">
    <source>
        <dbReference type="RuleBase" id="RU004951"/>
    </source>
</evidence>
<protein>
    <recommendedName>
        <fullName evidence="15">G-protein coupled receptors family 1 profile domain-containing protein</fullName>
    </recommendedName>
</protein>
<keyword evidence="12 13" id="KW-0807">Transducer</keyword>
<dbReference type="InterPro" id="IPR000276">
    <property type="entry name" value="GPCR_Rhodpsn"/>
</dbReference>
<gene>
    <name evidence="16" type="ORF">QQF64_006460</name>
</gene>
<evidence type="ECO:0000256" key="12">
    <source>
        <dbReference type="ARBA" id="ARBA00023224"/>
    </source>
</evidence>
<keyword evidence="8 13" id="KW-0297">G-protein coupled receptor</keyword>
<evidence type="ECO:0000256" key="5">
    <source>
        <dbReference type="ARBA" id="ARBA00022925"/>
    </source>
</evidence>
<evidence type="ECO:0000256" key="1">
    <source>
        <dbReference type="ARBA" id="ARBA00004141"/>
    </source>
</evidence>
<feature type="transmembrane region" description="Helical" evidence="13">
    <location>
        <begin position="108"/>
        <end position="126"/>
    </location>
</feature>
<evidence type="ECO:0000256" key="4">
    <source>
        <dbReference type="ARBA" id="ARBA00022692"/>
    </source>
</evidence>
<feature type="region of interest" description="Disordered" evidence="14">
    <location>
        <begin position="353"/>
        <end position="373"/>
    </location>
</feature>
<keyword evidence="17" id="KW-1185">Reference proteome</keyword>
<keyword evidence="2 13" id="KW-0600">Photoreceptor protein</keyword>
<feature type="transmembrane region" description="Helical" evidence="13">
    <location>
        <begin position="194"/>
        <end position="215"/>
    </location>
</feature>
<evidence type="ECO:0000256" key="14">
    <source>
        <dbReference type="SAM" id="MobiDB-lite"/>
    </source>
</evidence>
<dbReference type="Proteomes" id="UP001558613">
    <property type="component" value="Unassembled WGS sequence"/>
</dbReference>
<keyword evidence="5 13" id="KW-0681">Retinal protein</keyword>
<proteinExistence type="inferred from homology"/>
<evidence type="ECO:0000256" key="8">
    <source>
        <dbReference type="ARBA" id="ARBA00023040"/>
    </source>
</evidence>
<dbReference type="InterPro" id="IPR017452">
    <property type="entry name" value="GPCR_Rhodpsn_7TM"/>
</dbReference>
<reference evidence="16 17" key="1">
    <citation type="submission" date="2023-09" db="EMBL/GenBank/DDBJ databases">
        <authorList>
            <person name="Wang M."/>
        </authorList>
    </citation>
    <scope>NUCLEOTIDE SEQUENCE [LARGE SCALE GENOMIC DNA]</scope>
    <source>
        <strain evidence="16">GT-2023</strain>
        <tissue evidence="16">Liver</tissue>
    </source>
</reference>
<evidence type="ECO:0000256" key="2">
    <source>
        <dbReference type="ARBA" id="ARBA00022543"/>
    </source>
</evidence>
<feature type="transmembrane region" description="Helical" evidence="13">
    <location>
        <begin position="278"/>
        <end position="300"/>
    </location>
</feature>
<dbReference type="PRINTS" id="PR00237">
    <property type="entry name" value="GPCRRHODOPSN"/>
</dbReference>
<evidence type="ECO:0000256" key="3">
    <source>
        <dbReference type="ARBA" id="ARBA00022606"/>
    </source>
</evidence>
<dbReference type="InterPro" id="IPR027430">
    <property type="entry name" value="Retinal_BS"/>
</dbReference>
<evidence type="ECO:0000256" key="10">
    <source>
        <dbReference type="ARBA" id="ARBA00023157"/>
    </source>
</evidence>
<dbReference type="SUPFAM" id="SSF81321">
    <property type="entry name" value="Family A G protein-coupled receptor-like"/>
    <property type="match status" value="1"/>
</dbReference>
<comment type="subcellular location">
    <subcellularLocation>
        <location evidence="1 13">Membrane</location>
        <topology evidence="1 13">Multi-pass membrane protein</topology>
    </subcellularLocation>
</comment>
<evidence type="ECO:0000313" key="17">
    <source>
        <dbReference type="Proteomes" id="UP001558613"/>
    </source>
</evidence>
<feature type="transmembrane region" description="Helical" evidence="13">
    <location>
        <begin position="147"/>
        <end position="166"/>
    </location>
</feature>
<comment type="similarity">
    <text evidence="13">Belongs to the G-protein coupled receptor 1 family. Opsin subfamily.</text>
</comment>